<feature type="domain" description="HpcH/HpaI aldolase/citrate lyase" evidence="4">
    <location>
        <begin position="32"/>
        <end position="222"/>
    </location>
</feature>
<reference evidence="5 6" key="1">
    <citation type="journal article" date="2007" name="Appl. Environ. Microbiol.">
        <title>Rhizobial factors required for stem nodule maturation and maintenance in Sesbania rostrata-Azorhizobium caulinodans ORS571 symbiosis.</title>
        <authorList>
            <person name="Suzuki S."/>
            <person name="Aono T."/>
            <person name="Lee KB."/>
            <person name="Suzuki T."/>
            <person name="Liu CT."/>
            <person name="Miwa H."/>
            <person name="Wakao S."/>
            <person name="Iki T."/>
            <person name="Oyaizu H."/>
        </authorList>
    </citation>
    <scope>NUCLEOTIDE SEQUENCE [LARGE SCALE GENOMIC DNA]</scope>
    <source>
        <strain evidence="6">ATCC 43989 / DSM 5975 / JCM 20966 / LMG 6465 / NBRC 14845 / NCIMB 13405 / ORS 571</strain>
    </source>
</reference>
<dbReference type="HOGENOM" id="CLU_059964_4_1_5"/>
<dbReference type="PANTHER" id="PTHR30502:SF0">
    <property type="entry name" value="PHOSPHOENOLPYRUVATE CARBOXYLASE FAMILY PROTEIN"/>
    <property type="match status" value="1"/>
</dbReference>
<comment type="similarity">
    <text evidence="1">Belongs to the HpcH/HpaI aldolase family.</text>
</comment>
<reference evidence="6" key="2">
    <citation type="submission" date="2007-04" db="EMBL/GenBank/DDBJ databases">
        <title>Complete genome sequence of the nitrogen-fixing bacterium Azorhizobium caulinodans ORS571.</title>
        <authorList>
            <person name="Lee K.B."/>
            <person name="Backer P.D."/>
            <person name="Aono T."/>
            <person name="Liu C.T."/>
            <person name="Suzuki S."/>
            <person name="Suzuki T."/>
            <person name="Kaneko T."/>
            <person name="Yamada M."/>
            <person name="Tabata S."/>
            <person name="Kupfer D.M."/>
            <person name="Najar F.Z."/>
            <person name="Wiley G.B."/>
            <person name="Roe B."/>
            <person name="Binnewies T."/>
            <person name="Ussery D."/>
            <person name="Vereecke D."/>
            <person name="Gevers D."/>
            <person name="Holsters M."/>
            <person name="Oyaizu H."/>
        </authorList>
    </citation>
    <scope>NUCLEOTIDE SEQUENCE [LARGE SCALE GENOMIC DNA]</scope>
    <source>
        <strain evidence="6">ATCC 43989 / DSM 5975 / JCM 20966 / LMG 6465 / NBRC 14845 / NCIMB 13405 / ORS 571</strain>
    </source>
</reference>
<dbReference type="SUPFAM" id="SSF51621">
    <property type="entry name" value="Phosphoenolpyruvate/pyruvate domain"/>
    <property type="match status" value="1"/>
</dbReference>
<proteinExistence type="inferred from homology"/>
<dbReference type="InterPro" id="IPR040442">
    <property type="entry name" value="Pyrv_kinase-like_dom_sf"/>
</dbReference>
<evidence type="ECO:0000259" key="4">
    <source>
        <dbReference type="Pfam" id="PF03328"/>
    </source>
</evidence>
<dbReference type="Gene3D" id="3.20.20.60">
    <property type="entry name" value="Phosphoenolpyruvate-binding domains"/>
    <property type="match status" value="1"/>
</dbReference>
<dbReference type="GO" id="GO:0016832">
    <property type="term" value="F:aldehyde-lyase activity"/>
    <property type="evidence" value="ECO:0007669"/>
    <property type="project" value="TreeGrafter"/>
</dbReference>
<keyword evidence="6" id="KW-1185">Reference proteome</keyword>
<dbReference type="InterPro" id="IPR005000">
    <property type="entry name" value="Aldolase/citrate-lyase_domain"/>
</dbReference>
<dbReference type="InterPro" id="IPR015813">
    <property type="entry name" value="Pyrv/PenolPyrv_kinase-like_dom"/>
</dbReference>
<gene>
    <name evidence="5" type="ordered locus">AZC_1798</name>
</gene>
<reference evidence="5 6" key="3">
    <citation type="journal article" date="2008" name="BMC Genomics">
        <title>The genome of the versatile nitrogen fixer Azorhizobium caulinodans ORS571.</title>
        <authorList>
            <person name="Lee KB."/>
            <person name="Backer P.D."/>
            <person name="Aono T."/>
            <person name="Liu CT."/>
            <person name="Suzuki S."/>
            <person name="Suzuki T."/>
            <person name="Kaneko T."/>
            <person name="Yamada M."/>
            <person name="Tabata S."/>
            <person name="Kupfer D.M."/>
            <person name="Najar F.Z."/>
            <person name="Wiley G.B."/>
            <person name="Roe B."/>
            <person name="Binnewies T.T."/>
            <person name="Ussery D.W."/>
            <person name="D'Haeze W."/>
            <person name="Herder J.D."/>
            <person name="Gevers D."/>
            <person name="Vereecke D."/>
            <person name="Holsters M."/>
            <person name="Oyaizu H."/>
        </authorList>
    </citation>
    <scope>NUCLEOTIDE SEQUENCE [LARGE SCALE GENOMIC DNA]</scope>
    <source>
        <strain evidence="6">ATCC 43989 / DSM 5975 / JCM 20966 / LMG 6465 / NBRC 14845 / NCIMB 13405 / ORS 571</strain>
    </source>
</reference>
<evidence type="ECO:0000313" key="6">
    <source>
        <dbReference type="Proteomes" id="UP000000270"/>
    </source>
</evidence>
<dbReference type="AlphaFoldDB" id="A8I516"/>
<sequence>MPDPSAPTCALRGNGGTHPFARRSLMSQSLAQFAFWLSSPSFPHIEIARGAGFTAVVLDIEHGTFNLDDLDRVIPFCRALGIKVYAKVLGPLTEPIQQALDFGADAIIIPHIGALDHAKAVTAATKYPPLGVRSYAGGRTMGYGPVDDSFSANENARTKCWPMIESREALNDVEAIAALPTVDGLFAGPTDLSMAAGNPRYSFSESDKNDIARIGAAARAAGKPWVLPAWTAPERAFGKLHRADITVVGAQYALIRSAFHGLVDSLGSEGLL</sequence>
<dbReference type="GO" id="GO:0046872">
    <property type="term" value="F:metal ion binding"/>
    <property type="evidence" value="ECO:0007669"/>
    <property type="project" value="UniProtKB-KW"/>
</dbReference>
<dbReference type="KEGG" id="azc:AZC_1798"/>
<dbReference type="GO" id="GO:0005737">
    <property type="term" value="C:cytoplasm"/>
    <property type="evidence" value="ECO:0007669"/>
    <property type="project" value="TreeGrafter"/>
</dbReference>
<dbReference type="Proteomes" id="UP000000270">
    <property type="component" value="Chromosome"/>
</dbReference>
<reference evidence="5 6" key="5">
    <citation type="journal article" date="2010" name="Appl. Environ. Microbiol.">
        <title>phrR-like gene praR of Azorhizobium caulinodans ORS571 is essential for symbiosis with Sesbania rostrata and is involved in expression of reb genes.</title>
        <authorList>
            <person name="Akiba N."/>
            <person name="Aono T."/>
            <person name="Toyazaki H."/>
            <person name="Sato S."/>
            <person name="Oyaizu H."/>
        </authorList>
    </citation>
    <scope>NUCLEOTIDE SEQUENCE [LARGE SCALE GENOMIC DNA]</scope>
    <source>
        <strain evidence="6">ATCC 43989 / DSM 5975 / JCM 20966 / LMG 6465 / NBRC 14845 / NCIMB 13405 / ORS 571</strain>
    </source>
</reference>
<keyword evidence="2" id="KW-0479">Metal-binding</keyword>
<evidence type="ECO:0000256" key="1">
    <source>
        <dbReference type="ARBA" id="ARBA00005568"/>
    </source>
</evidence>
<dbReference type="PANTHER" id="PTHR30502">
    <property type="entry name" value="2-KETO-3-DEOXY-L-RHAMNONATE ALDOLASE"/>
    <property type="match status" value="1"/>
</dbReference>
<organism evidence="5 6">
    <name type="scientific">Azorhizobium caulinodans (strain ATCC 43989 / DSM 5975 / JCM 20966 / LMG 6465 / NBRC 14845 / NCIMB 13405 / ORS 571)</name>
    <dbReference type="NCBI Taxonomy" id="438753"/>
    <lineage>
        <taxon>Bacteria</taxon>
        <taxon>Pseudomonadati</taxon>
        <taxon>Pseudomonadota</taxon>
        <taxon>Alphaproteobacteria</taxon>
        <taxon>Hyphomicrobiales</taxon>
        <taxon>Xanthobacteraceae</taxon>
        <taxon>Azorhizobium</taxon>
    </lineage>
</organism>
<dbReference type="InterPro" id="IPR050251">
    <property type="entry name" value="HpcH-HpaI_aldolase"/>
</dbReference>
<dbReference type="Pfam" id="PF03328">
    <property type="entry name" value="HpcH_HpaI"/>
    <property type="match status" value="1"/>
</dbReference>
<protein>
    <submittedName>
        <fullName evidence="5">Putative aldolase</fullName>
    </submittedName>
</protein>
<accession>A8I516</accession>
<name>A8I516_AZOC5</name>
<dbReference type="STRING" id="438753.AZC_1798"/>
<evidence type="ECO:0000256" key="3">
    <source>
        <dbReference type="ARBA" id="ARBA00023239"/>
    </source>
</evidence>
<keyword evidence="3" id="KW-0456">Lyase</keyword>
<dbReference type="eggNOG" id="COG3836">
    <property type="taxonomic scope" value="Bacteria"/>
</dbReference>
<evidence type="ECO:0000313" key="5">
    <source>
        <dbReference type="EMBL" id="BAF87796.1"/>
    </source>
</evidence>
<dbReference type="EMBL" id="AP009384">
    <property type="protein sequence ID" value="BAF87796.1"/>
    <property type="molecule type" value="Genomic_DNA"/>
</dbReference>
<reference evidence="5 6" key="4">
    <citation type="journal article" date="2009" name="Appl. Environ. Microbiol.">
        <title>Comparative genome-wide transcriptional profiling of Azorhizobium caulinodans ORS571 grown under free-living and symbiotic conditions.</title>
        <authorList>
            <person name="Tsukada S."/>
            <person name="Aono T."/>
            <person name="Akiba N."/>
            <person name="Lee KB."/>
            <person name="Liu CT."/>
            <person name="Toyazaki H."/>
            <person name="Oyaizu H."/>
        </authorList>
    </citation>
    <scope>NUCLEOTIDE SEQUENCE [LARGE SCALE GENOMIC DNA]</scope>
    <source>
        <strain evidence="6">ATCC 43989 / DSM 5975 / JCM 20966 / LMG 6465 / NBRC 14845 / NCIMB 13405 / ORS 571</strain>
    </source>
</reference>
<reference evidence="5 6" key="6">
    <citation type="journal article" date="2011" name="Appl. Environ. Microbiol.">
        <title>Involvement of the azorhizobial chromosome partition gene (parA) in the onset of bacteroid differentiation during Sesbania rostrata stem nodule development.</title>
        <authorList>
            <person name="Liu CT."/>
            <person name="Lee KB."/>
            <person name="Wang YS."/>
            <person name="Peng MH."/>
            <person name="Lee KT."/>
            <person name="Suzuki S."/>
            <person name="Suzuki T."/>
            <person name="Oyaizu H."/>
        </authorList>
    </citation>
    <scope>NUCLEOTIDE SEQUENCE [LARGE SCALE GENOMIC DNA]</scope>
    <source>
        <strain evidence="6">ATCC 43989 / DSM 5975 / JCM 20966 / LMG 6465 / NBRC 14845 / NCIMB 13405 / ORS 571</strain>
    </source>
</reference>
<evidence type="ECO:0000256" key="2">
    <source>
        <dbReference type="ARBA" id="ARBA00022723"/>
    </source>
</evidence>